<name>S8AAH0_DACHA</name>
<feature type="region of interest" description="Disordered" evidence="1">
    <location>
        <begin position="267"/>
        <end position="354"/>
    </location>
</feature>
<reference evidence="4 5" key="1">
    <citation type="journal article" date="2013" name="PLoS Genet.">
        <title>Genomic mechanisms accounting for the adaptation to parasitism in nematode-trapping fungi.</title>
        <authorList>
            <person name="Meerupati T."/>
            <person name="Andersson K.M."/>
            <person name="Friman E."/>
            <person name="Kumar D."/>
            <person name="Tunlid A."/>
            <person name="Ahren D."/>
        </authorList>
    </citation>
    <scope>NUCLEOTIDE SEQUENCE [LARGE SCALE GENOMIC DNA]</scope>
    <source>
        <strain evidence="4 5">CBS 200.50</strain>
    </source>
</reference>
<proteinExistence type="predicted"/>
<feature type="transmembrane region" description="Helical" evidence="2">
    <location>
        <begin position="364"/>
        <end position="385"/>
    </location>
</feature>
<keyword evidence="2" id="KW-0812">Transmembrane</keyword>
<evidence type="ECO:0000313" key="5">
    <source>
        <dbReference type="Proteomes" id="UP000015100"/>
    </source>
</evidence>
<feature type="signal peptide" evidence="3">
    <location>
        <begin position="1"/>
        <end position="22"/>
    </location>
</feature>
<sequence>MRIPSITLLLLLSIPLLPTILAQDDGFVEPGKVKDDGPGELVAAKSKRSFLAPRLTIPDNQGKPLPRWLPRKTNNLLQKRQDDGGEESALGNRAGGLICVRNGPSCGPNAFCNNGLGCCLKGQKGCAGNSCCSQGESCCSIGGGCCPAGYNCAVINGRSGCCLEGSNCDNRGDLVNTVEGIANPNDGGVCVNPGFGVCPSRKFCCPAGRKCLRDPQGKAACERVCEDSNFFVCPTNDFCCPKGSTCFVDSNGRSRCRVTIVTTITSTSPQKTTTTADSSSTTTTDEFTISTDSSSTTSTTSTDSATGTSSSTTTTETGTSSSTTGQSASPTNSGSNGQDQNIGPLPPPNGGLDNIFTNKAARSFGSWVPATTALTVGFVSVVVAWL</sequence>
<reference evidence="5" key="2">
    <citation type="submission" date="2013-04" db="EMBL/GenBank/DDBJ databases">
        <title>Genomic mechanisms accounting for the adaptation to parasitism in nematode-trapping fungi.</title>
        <authorList>
            <person name="Ahren D.G."/>
        </authorList>
    </citation>
    <scope>NUCLEOTIDE SEQUENCE [LARGE SCALE GENOMIC DNA]</scope>
    <source>
        <strain evidence="5">CBS 200.50</strain>
    </source>
</reference>
<dbReference type="HOGENOM" id="CLU_688823_0_0_1"/>
<dbReference type="Proteomes" id="UP000015100">
    <property type="component" value="Unassembled WGS sequence"/>
</dbReference>
<dbReference type="AlphaFoldDB" id="S8AAH0"/>
<evidence type="ECO:0000256" key="2">
    <source>
        <dbReference type="SAM" id="Phobius"/>
    </source>
</evidence>
<keyword evidence="3" id="KW-0732">Signal</keyword>
<feature type="compositionally biased region" description="Low complexity" evidence="1">
    <location>
        <begin position="267"/>
        <end position="331"/>
    </location>
</feature>
<evidence type="ECO:0000256" key="1">
    <source>
        <dbReference type="SAM" id="MobiDB-lite"/>
    </source>
</evidence>
<gene>
    <name evidence="4" type="ORF">H072_8171</name>
</gene>
<comment type="caution">
    <text evidence="4">The sequence shown here is derived from an EMBL/GenBank/DDBJ whole genome shotgun (WGS) entry which is preliminary data.</text>
</comment>
<accession>S8AAH0</accession>
<dbReference type="EMBL" id="AQGS01000576">
    <property type="protein sequence ID" value="EPS38106.1"/>
    <property type="molecule type" value="Genomic_DNA"/>
</dbReference>
<evidence type="ECO:0000313" key="4">
    <source>
        <dbReference type="EMBL" id="EPS38106.1"/>
    </source>
</evidence>
<evidence type="ECO:0008006" key="6">
    <source>
        <dbReference type="Google" id="ProtNLM"/>
    </source>
</evidence>
<dbReference type="OrthoDB" id="5358959at2759"/>
<keyword evidence="2" id="KW-0472">Membrane</keyword>
<keyword evidence="2" id="KW-1133">Transmembrane helix</keyword>
<dbReference type="STRING" id="1284197.S8AAH0"/>
<keyword evidence="5" id="KW-1185">Reference proteome</keyword>
<dbReference type="OMA" id="PKGMVCC"/>
<evidence type="ECO:0000256" key="3">
    <source>
        <dbReference type="SAM" id="SignalP"/>
    </source>
</evidence>
<organism evidence="4 5">
    <name type="scientific">Dactylellina haptotyla (strain CBS 200.50)</name>
    <name type="common">Nematode-trapping fungus</name>
    <name type="synonym">Monacrosporium haptotylum</name>
    <dbReference type="NCBI Taxonomy" id="1284197"/>
    <lineage>
        <taxon>Eukaryota</taxon>
        <taxon>Fungi</taxon>
        <taxon>Dikarya</taxon>
        <taxon>Ascomycota</taxon>
        <taxon>Pezizomycotina</taxon>
        <taxon>Orbiliomycetes</taxon>
        <taxon>Orbiliales</taxon>
        <taxon>Orbiliaceae</taxon>
        <taxon>Dactylellina</taxon>
    </lineage>
</organism>
<protein>
    <recommendedName>
        <fullName evidence="6">Granulins domain-containing protein</fullName>
    </recommendedName>
</protein>
<feature type="chain" id="PRO_5004547843" description="Granulins domain-containing protein" evidence="3">
    <location>
        <begin position="23"/>
        <end position="386"/>
    </location>
</feature>